<evidence type="ECO:0000313" key="4">
    <source>
        <dbReference type="Proteomes" id="UP000315496"/>
    </source>
</evidence>
<organism evidence="3 4">
    <name type="scientific">Giardia muris</name>
    <dbReference type="NCBI Taxonomy" id="5742"/>
    <lineage>
        <taxon>Eukaryota</taxon>
        <taxon>Metamonada</taxon>
        <taxon>Diplomonadida</taxon>
        <taxon>Hexamitidae</taxon>
        <taxon>Giardiinae</taxon>
        <taxon>Giardia</taxon>
    </lineage>
</organism>
<gene>
    <name evidence="3" type="ORF">GMRT_10821</name>
</gene>
<dbReference type="Pfam" id="PF12796">
    <property type="entry name" value="Ank_2"/>
    <property type="match status" value="1"/>
</dbReference>
<evidence type="ECO:0000256" key="2">
    <source>
        <dbReference type="SAM" id="MobiDB-lite"/>
    </source>
</evidence>
<accession>A0A4Z1SVA3</accession>
<proteinExistence type="predicted"/>
<dbReference type="PANTHER" id="PTHR24184">
    <property type="entry name" value="SI:CH211-189E2.2"/>
    <property type="match status" value="1"/>
</dbReference>
<feature type="coiled-coil region" evidence="1">
    <location>
        <begin position="593"/>
        <end position="627"/>
    </location>
</feature>
<feature type="region of interest" description="Disordered" evidence="2">
    <location>
        <begin position="791"/>
        <end position="811"/>
    </location>
</feature>
<dbReference type="Proteomes" id="UP000315496">
    <property type="component" value="Chromosome 3"/>
</dbReference>
<name>A0A4Z1SVA3_GIAMU</name>
<feature type="coiled-coil region" evidence="1">
    <location>
        <begin position="671"/>
        <end position="705"/>
    </location>
</feature>
<feature type="region of interest" description="Disordered" evidence="2">
    <location>
        <begin position="627"/>
        <end position="664"/>
    </location>
</feature>
<dbReference type="SMART" id="SM00248">
    <property type="entry name" value="ANK"/>
    <property type="match status" value="4"/>
</dbReference>
<protein>
    <submittedName>
        <fullName evidence="3">Ankyrin repeat protein 3</fullName>
    </submittedName>
</protein>
<dbReference type="Gene3D" id="1.25.40.20">
    <property type="entry name" value="Ankyrin repeat-containing domain"/>
    <property type="match status" value="1"/>
</dbReference>
<dbReference type="EMBL" id="VDLU01000003">
    <property type="protein sequence ID" value="TNJ27518.1"/>
    <property type="molecule type" value="Genomic_DNA"/>
</dbReference>
<feature type="compositionally biased region" description="Low complexity" evidence="2">
    <location>
        <begin position="871"/>
        <end position="883"/>
    </location>
</feature>
<dbReference type="PANTHER" id="PTHR24184:SF11">
    <property type="entry name" value="ANKYRIN REPEAT AND SOCS BOX CONTAINING 3"/>
    <property type="match status" value="1"/>
</dbReference>
<comment type="caution">
    <text evidence="3">The sequence shown here is derived from an EMBL/GenBank/DDBJ whole genome shotgun (WGS) entry which is preliminary data.</text>
</comment>
<feature type="compositionally biased region" description="Basic and acidic residues" evidence="2">
    <location>
        <begin position="627"/>
        <end position="642"/>
    </location>
</feature>
<dbReference type="AlphaFoldDB" id="A0A4Z1SVA3"/>
<sequence length="1050" mass="115088">MSDSDIWFNAVRTGDCETVERLVETMAGRKDSFGQTALMIAAVTDDIKMVSVLVSREAGHVDPTGRTALMLGALANSAAAVQILAPFESEICTEDGQPPAMLAASAGAVEALLELLPYYNDVTDKQGYTILDHAAIRGQLQCVKAIYCHLQPSHERLLWARRHAVAEGHTMTVDYLTRLIDGSRVGSAQDSAYYDYSRGLDGQDSYGSQQASQLEDTMAQTLPVCPPTPPRDIDIPPPMPTLSVGYENTPIIVSPTPYVESSRMLPALSGEPISSVMTEQDEVQQNEQLDDLLGKYVQQKLEIADLQCKFEEKNQMIETLLEHDVHRRQLLGEIGDLRKELDKKNEDIATLQGQLGRETRAHNMTQDDFKELMTRFDEAQQQNVDLEDKLLELDGKRLLDLHNEVVCLRKITKEQKELLENELYDLEVLAERAEMSNNPEDMVLAHAREMKTELLKQHLKHVVDMRAQMDLFERTRHKVVMLEGEVSRLKKELGDARGAQDNTMLCNIIDDQEKEIKKLKTTINMASRSPSPRLAPSLRGPEAATAQVLNDEIRHLRSMLTSRDTMIRNLTNQLETTVASGAHYAPKPDDQLLQEKDEEIGRLNTDLNNTRALVAQLRAQCHQLKTAQKEKAEKTKEKERTGLGRAAGIPPGGKKGGTSRAASVAADTSRIKDLTAQLEAKESLVEELYAQLDAKNEEILRLTNASQPLPTIIPLSPSKMGGGPTGDSDVIALQIKIEDLTEENNILKEKLLASRTAIMELDSELKEASTLLSAHASPAMGRSELPRFQTEIPPDLSSPLTRNRPLVTRPASASTSVSYSFAGSRVEPTKLGLSRTSSLPKFNVSSSSINPYSAARRKVSDIDENHGLSHLGTSLSSTLGGTSFDPSTPTLGRKGTALGESQSAYGSVYNRASLRPASATVDYRSSHHMSGSLTAASASTITGPYGVGSRVPAFDGSHKYKQDAEMAILTSDLQDLTANLDRLASPRRPMTAGVYSSTVSDTGSYVSRLDGHLDGQTLGYSSSMQSQSLQSSGAFKPKMPDSIPTLSRLY</sequence>
<dbReference type="SUPFAM" id="SSF48403">
    <property type="entry name" value="Ankyrin repeat"/>
    <property type="match status" value="1"/>
</dbReference>
<dbReference type="OrthoDB" id="10057496at2759"/>
<feature type="coiled-coil region" evidence="1">
    <location>
        <begin position="289"/>
        <end position="436"/>
    </location>
</feature>
<dbReference type="VEuPathDB" id="GiardiaDB:GMRT_10821"/>
<reference evidence="3 4" key="1">
    <citation type="submission" date="2019-05" db="EMBL/GenBank/DDBJ databases">
        <title>The compact genome of Giardia muris reveals important steps in the evolution of intestinal protozoan parasites.</title>
        <authorList>
            <person name="Xu F."/>
            <person name="Jimenez-Gonzalez A."/>
            <person name="Einarsson E."/>
            <person name="Astvaldsson A."/>
            <person name="Peirasmaki D."/>
            <person name="Eckmann L."/>
            <person name="Andersson J.O."/>
            <person name="Svard S.G."/>
            <person name="Jerlstrom-Hultqvist J."/>
        </authorList>
    </citation>
    <scope>NUCLEOTIDE SEQUENCE [LARGE SCALE GENOMIC DNA]</scope>
    <source>
        <strain evidence="3 4">Roberts-Thomson</strain>
    </source>
</reference>
<evidence type="ECO:0000313" key="3">
    <source>
        <dbReference type="EMBL" id="TNJ27518.1"/>
    </source>
</evidence>
<keyword evidence="4" id="KW-1185">Reference proteome</keyword>
<dbReference type="InterPro" id="IPR036770">
    <property type="entry name" value="Ankyrin_rpt-contain_sf"/>
</dbReference>
<feature type="region of interest" description="Disordered" evidence="2">
    <location>
        <begin position="1029"/>
        <end position="1050"/>
    </location>
</feature>
<feature type="coiled-coil region" evidence="1">
    <location>
        <begin position="730"/>
        <end position="757"/>
    </location>
</feature>
<feature type="region of interest" description="Disordered" evidence="2">
    <location>
        <begin position="871"/>
        <end position="897"/>
    </location>
</feature>
<dbReference type="InterPro" id="IPR002110">
    <property type="entry name" value="Ankyrin_rpt"/>
</dbReference>
<keyword evidence="1" id="KW-0175">Coiled coil</keyword>
<evidence type="ECO:0000256" key="1">
    <source>
        <dbReference type="SAM" id="Coils"/>
    </source>
</evidence>
<feature type="coiled-coil region" evidence="1">
    <location>
        <begin position="472"/>
        <end position="529"/>
    </location>
</feature>